<comment type="caution">
    <text evidence="1">The sequence shown here is derived from an EMBL/GenBank/DDBJ whole genome shotgun (WGS) entry which is preliminary data.</text>
</comment>
<dbReference type="EMBL" id="BRPK01000012">
    <property type="protein sequence ID" value="GLB42711.1"/>
    <property type="molecule type" value="Genomic_DNA"/>
</dbReference>
<proteinExistence type="predicted"/>
<dbReference type="AlphaFoldDB" id="A0A9P3PW30"/>
<sequence>MTAILQLHGTSRRCRSKTNDSSKDTPLVLSRLFPSPSSTLLPVVLQRLPQGALELPSSRHTTLKLNIACA</sequence>
<keyword evidence="2" id="KW-1185">Reference proteome</keyword>
<protein>
    <submittedName>
        <fullName evidence="1">Uncharacterized protein</fullName>
    </submittedName>
</protein>
<gene>
    <name evidence="1" type="ORF">LshimejAT787_1201600</name>
</gene>
<organism evidence="1 2">
    <name type="scientific">Lyophyllum shimeji</name>
    <name type="common">Hon-shimeji</name>
    <name type="synonym">Tricholoma shimeji</name>
    <dbReference type="NCBI Taxonomy" id="47721"/>
    <lineage>
        <taxon>Eukaryota</taxon>
        <taxon>Fungi</taxon>
        <taxon>Dikarya</taxon>
        <taxon>Basidiomycota</taxon>
        <taxon>Agaricomycotina</taxon>
        <taxon>Agaricomycetes</taxon>
        <taxon>Agaricomycetidae</taxon>
        <taxon>Agaricales</taxon>
        <taxon>Tricholomatineae</taxon>
        <taxon>Lyophyllaceae</taxon>
        <taxon>Lyophyllum</taxon>
    </lineage>
</organism>
<name>A0A9P3PW30_LYOSH</name>
<evidence type="ECO:0000313" key="1">
    <source>
        <dbReference type="EMBL" id="GLB42711.1"/>
    </source>
</evidence>
<accession>A0A9P3PW30</accession>
<reference evidence="1" key="1">
    <citation type="submission" date="2022-07" db="EMBL/GenBank/DDBJ databases">
        <title>The genome of Lyophyllum shimeji provides insight into the initial evolution of ectomycorrhizal fungal genome.</title>
        <authorList>
            <person name="Kobayashi Y."/>
            <person name="Shibata T."/>
            <person name="Hirakawa H."/>
            <person name="Shigenobu S."/>
            <person name="Nishiyama T."/>
            <person name="Yamada A."/>
            <person name="Hasebe M."/>
            <person name="Kawaguchi M."/>
        </authorList>
    </citation>
    <scope>NUCLEOTIDE SEQUENCE</scope>
    <source>
        <strain evidence="1">AT787</strain>
    </source>
</reference>
<evidence type="ECO:0000313" key="2">
    <source>
        <dbReference type="Proteomes" id="UP001063166"/>
    </source>
</evidence>
<dbReference type="Proteomes" id="UP001063166">
    <property type="component" value="Unassembled WGS sequence"/>
</dbReference>